<organism evidence="3 4">
    <name type="scientific">Streptomyces xinghaiensis</name>
    <dbReference type="NCBI Taxonomy" id="1038928"/>
    <lineage>
        <taxon>Bacteria</taxon>
        <taxon>Bacillati</taxon>
        <taxon>Actinomycetota</taxon>
        <taxon>Actinomycetes</taxon>
        <taxon>Kitasatosporales</taxon>
        <taxon>Streptomycetaceae</taxon>
        <taxon>Streptomyces</taxon>
    </lineage>
</organism>
<comment type="caution">
    <text evidence="3">The sequence shown here is derived from an EMBL/GenBank/DDBJ whole genome shotgun (WGS) entry which is preliminary data.</text>
</comment>
<dbReference type="InterPro" id="IPR036779">
    <property type="entry name" value="LysM_dom_sf"/>
</dbReference>
<protein>
    <submittedName>
        <fullName evidence="3">LysM peptidoglycan-binding domain-containing protein</fullName>
    </submittedName>
</protein>
<dbReference type="RefSeq" id="WP_043473863.1">
    <property type="nucleotide sequence ID" value="NZ_CP134822.1"/>
</dbReference>
<dbReference type="Gene3D" id="3.10.350.10">
    <property type="entry name" value="LysM domain"/>
    <property type="match status" value="1"/>
</dbReference>
<evidence type="ECO:0000259" key="2">
    <source>
        <dbReference type="PROSITE" id="PS51782"/>
    </source>
</evidence>
<dbReference type="Proteomes" id="UP000028058">
    <property type="component" value="Unassembled WGS sequence"/>
</dbReference>
<evidence type="ECO:0000313" key="4">
    <source>
        <dbReference type="Proteomes" id="UP000028058"/>
    </source>
</evidence>
<sequence length="255" mass="27215">MAGRKNGPALGRSGGKGGGKSGAGKSLVRATLRVHQPPTGKSNSPGALIKELEFQFNPSELSLSRRSTWKSTAAAAVRDAPPPEFIGPEPRSLDVEVFLDRSDDPGSNDVQKACELLLSCCEVTEASIAAKRPSTPWVKFQWGNFSTVSFNAYVSSADVEYTLFSATGLPMRATCRLHLEEIPSGKPGQNPTSGALTTRRVHRVVAGDSLPSLAFREYGDATVWRLIAEANDIDDPSRLSPGRELLLPAPEEVGA</sequence>
<dbReference type="CDD" id="cd00118">
    <property type="entry name" value="LysM"/>
    <property type="match status" value="1"/>
</dbReference>
<feature type="compositionally biased region" description="Gly residues" evidence="1">
    <location>
        <begin position="12"/>
        <end position="22"/>
    </location>
</feature>
<dbReference type="PROSITE" id="PS51782">
    <property type="entry name" value="LYSM"/>
    <property type="match status" value="1"/>
</dbReference>
<dbReference type="InterPro" id="IPR045361">
    <property type="entry name" value="CIS_tube_prot_N"/>
</dbReference>
<dbReference type="InterPro" id="IPR018392">
    <property type="entry name" value="LysM"/>
</dbReference>
<dbReference type="Pfam" id="PF01476">
    <property type="entry name" value="LysM"/>
    <property type="match status" value="1"/>
</dbReference>
<keyword evidence="4" id="KW-1185">Reference proteome</keyword>
<gene>
    <name evidence="3" type="ORF">SFRA_009575</name>
</gene>
<feature type="region of interest" description="Disordered" evidence="1">
    <location>
        <begin position="1"/>
        <end position="46"/>
    </location>
</feature>
<name>A0A3R7FZ37_9ACTN</name>
<accession>A0A3R7FZ37</accession>
<evidence type="ECO:0000256" key="1">
    <source>
        <dbReference type="SAM" id="MobiDB-lite"/>
    </source>
</evidence>
<proteinExistence type="predicted"/>
<evidence type="ECO:0000313" key="3">
    <source>
        <dbReference type="EMBL" id="RKM97438.1"/>
    </source>
</evidence>
<feature type="domain" description="LysM" evidence="2">
    <location>
        <begin position="200"/>
        <end position="247"/>
    </location>
</feature>
<dbReference type="Pfam" id="PF19266">
    <property type="entry name" value="CIS_tube"/>
    <property type="match status" value="1"/>
</dbReference>
<dbReference type="EMBL" id="JNAD02000003">
    <property type="protein sequence ID" value="RKM97438.1"/>
    <property type="molecule type" value="Genomic_DNA"/>
</dbReference>
<reference evidence="3 4" key="1">
    <citation type="journal article" date="2014" name="Genome Announc.">
        <title>Draft Genome Sequence of Streptomyces fradiae ATCC 19609, a Strain Highly Sensitive to Antibiotics.</title>
        <authorList>
            <person name="Bekker O.B."/>
            <person name="Klimina K.M."/>
            <person name="Vatlin A.A."/>
            <person name="Zakharevich N.V."/>
            <person name="Kasianov A.S."/>
            <person name="Danilenko V.N."/>
        </authorList>
    </citation>
    <scope>NUCLEOTIDE SEQUENCE [LARGE SCALE GENOMIC DNA]</scope>
    <source>
        <strain evidence="3 4">ATCC 19609</strain>
    </source>
</reference>
<dbReference type="OrthoDB" id="9815939at2"/>
<dbReference type="AlphaFoldDB" id="A0A3R7FZ37"/>